<dbReference type="GeneID" id="63823289"/>
<dbReference type="Proteomes" id="UP000076871">
    <property type="component" value="Unassembled WGS sequence"/>
</dbReference>
<reference evidence="1 2" key="1">
    <citation type="journal article" date="2016" name="Mol. Biol. Evol.">
        <title>Comparative Genomics of Early-Diverging Mushroom-Forming Fungi Provides Insights into the Origins of Lignocellulose Decay Capabilities.</title>
        <authorList>
            <person name="Nagy L.G."/>
            <person name="Riley R."/>
            <person name="Tritt A."/>
            <person name="Adam C."/>
            <person name="Daum C."/>
            <person name="Floudas D."/>
            <person name="Sun H."/>
            <person name="Yadav J.S."/>
            <person name="Pangilinan J."/>
            <person name="Larsson K.H."/>
            <person name="Matsuura K."/>
            <person name="Barry K."/>
            <person name="Labutti K."/>
            <person name="Kuo R."/>
            <person name="Ohm R.A."/>
            <person name="Bhattacharya S.S."/>
            <person name="Shirouzu T."/>
            <person name="Yoshinaga Y."/>
            <person name="Martin F.M."/>
            <person name="Grigoriev I.V."/>
            <person name="Hibbett D.S."/>
        </authorList>
    </citation>
    <scope>NUCLEOTIDE SEQUENCE [LARGE SCALE GENOMIC DNA]</scope>
    <source>
        <strain evidence="1 2">93-53</strain>
    </source>
</reference>
<dbReference type="STRING" id="1314785.A0A165FTU4"/>
<dbReference type="AlphaFoldDB" id="A0A165FTU4"/>
<dbReference type="InParanoid" id="A0A165FTU4"/>
<dbReference type="EMBL" id="KV427612">
    <property type="protein sequence ID" value="KZT09404.1"/>
    <property type="molecule type" value="Genomic_DNA"/>
</dbReference>
<name>A0A165FTU4_9APHY</name>
<dbReference type="RefSeq" id="XP_040767144.1">
    <property type="nucleotide sequence ID" value="XM_040906260.1"/>
</dbReference>
<evidence type="ECO:0000313" key="1">
    <source>
        <dbReference type="EMBL" id="KZT09404.1"/>
    </source>
</evidence>
<gene>
    <name evidence="1" type="ORF">LAESUDRAFT_696172</name>
</gene>
<sequence>MSLTFFRQSEFTFSHLQCAMSTMPACCWETCTAVLDDVTPAGITRHLKDRHLDTWKAHQVGRCRWRVPNGVPANHGLCNRDMKYASFGKHIASVHLKSTVRFCMKCNMVFSRPDALVRHWNTTCDEMHNGSA</sequence>
<proteinExistence type="predicted"/>
<accession>A0A165FTU4</accession>
<evidence type="ECO:0008006" key="3">
    <source>
        <dbReference type="Google" id="ProtNLM"/>
    </source>
</evidence>
<protein>
    <recommendedName>
        <fullName evidence="3">C2H2-type domain-containing protein</fullName>
    </recommendedName>
</protein>
<organism evidence="1 2">
    <name type="scientific">Laetiporus sulphureus 93-53</name>
    <dbReference type="NCBI Taxonomy" id="1314785"/>
    <lineage>
        <taxon>Eukaryota</taxon>
        <taxon>Fungi</taxon>
        <taxon>Dikarya</taxon>
        <taxon>Basidiomycota</taxon>
        <taxon>Agaricomycotina</taxon>
        <taxon>Agaricomycetes</taxon>
        <taxon>Polyporales</taxon>
        <taxon>Laetiporus</taxon>
    </lineage>
</organism>
<evidence type="ECO:0000313" key="2">
    <source>
        <dbReference type="Proteomes" id="UP000076871"/>
    </source>
</evidence>
<keyword evidence="2" id="KW-1185">Reference proteome</keyword>
<dbReference type="OrthoDB" id="2782214at2759"/>